<dbReference type="Proteomes" id="UP000504603">
    <property type="component" value="Unplaced"/>
</dbReference>
<proteinExistence type="predicted"/>
<keyword evidence="1" id="KW-1185">Reference proteome</keyword>
<accession>A0A6J1DB12</accession>
<dbReference type="RefSeq" id="XP_022150552.1">
    <property type="nucleotide sequence ID" value="XM_022294860.1"/>
</dbReference>
<reference evidence="2" key="1">
    <citation type="submission" date="2025-08" db="UniProtKB">
        <authorList>
            <consortium name="RefSeq"/>
        </authorList>
    </citation>
    <scope>IDENTIFICATION</scope>
    <source>
        <strain evidence="2">OHB3-1</strain>
    </source>
</reference>
<organism evidence="1 2">
    <name type="scientific">Momordica charantia</name>
    <name type="common">Bitter gourd</name>
    <name type="synonym">Balsam pear</name>
    <dbReference type="NCBI Taxonomy" id="3673"/>
    <lineage>
        <taxon>Eukaryota</taxon>
        <taxon>Viridiplantae</taxon>
        <taxon>Streptophyta</taxon>
        <taxon>Embryophyta</taxon>
        <taxon>Tracheophyta</taxon>
        <taxon>Spermatophyta</taxon>
        <taxon>Magnoliopsida</taxon>
        <taxon>eudicotyledons</taxon>
        <taxon>Gunneridae</taxon>
        <taxon>Pentapetalae</taxon>
        <taxon>rosids</taxon>
        <taxon>fabids</taxon>
        <taxon>Cucurbitales</taxon>
        <taxon>Cucurbitaceae</taxon>
        <taxon>Momordiceae</taxon>
        <taxon>Momordica</taxon>
    </lineage>
</organism>
<dbReference type="GeneID" id="111018667"/>
<dbReference type="AlphaFoldDB" id="A0A6J1DB12"/>
<gene>
    <name evidence="2" type="primary">LOC111018667</name>
</gene>
<name>A0A6J1DB12_MOMCH</name>
<dbReference type="KEGG" id="mcha:111018667"/>
<evidence type="ECO:0000313" key="1">
    <source>
        <dbReference type="Proteomes" id="UP000504603"/>
    </source>
</evidence>
<protein>
    <submittedName>
        <fullName evidence="2">Uncharacterized protein LOC111018667 isoform X1</fullName>
    </submittedName>
</protein>
<evidence type="ECO:0000313" key="2">
    <source>
        <dbReference type="RefSeq" id="XP_022150552.1"/>
    </source>
</evidence>
<sequence length="230" mass="26820">MEISSNVLGFAFSNSTFRIASHSVPIIIFWAMNLRTSFSIFTLFDIMANGVWKLVLRSFLLESTFVFEFRRSRSSAKFTQKHLKKRTEELFEILKANESTGWKSRFKKKGRTTQIRQNSSLPDDSCGSNLDIRNVYADVQWRPKLQLPEAPCCSHNDFLHCAADPGGDVLQPNQLHKQGLRRNLLLNEVYCHRHYRRRLRFHDQHHEIRCLNCISCQSDRQNDVNCKQAA</sequence>